<dbReference type="RefSeq" id="XP_051449514.1">
    <property type="nucleotide sequence ID" value="XM_051584910.1"/>
</dbReference>
<sequence>MTAKTHDFPDKNISAVVMLLFSVISAPFQTLTATFKAYPRFLFYQLLQYFLPITIYSRLNT</sequence>
<organism evidence="2 3">
    <name type="scientific">Umbelopsis ramanniana AG</name>
    <dbReference type="NCBI Taxonomy" id="1314678"/>
    <lineage>
        <taxon>Eukaryota</taxon>
        <taxon>Fungi</taxon>
        <taxon>Fungi incertae sedis</taxon>
        <taxon>Mucoromycota</taxon>
        <taxon>Mucoromycotina</taxon>
        <taxon>Umbelopsidomycetes</taxon>
        <taxon>Umbelopsidales</taxon>
        <taxon>Umbelopsidaceae</taxon>
        <taxon>Umbelopsis</taxon>
    </lineage>
</organism>
<keyword evidence="1" id="KW-0812">Transmembrane</keyword>
<dbReference type="GeneID" id="75910260"/>
<dbReference type="EMBL" id="MU620892">
    <property type="protein sequence ID" value="KAI8584510.1"/>
    <property type="molecule type" value="Genomic_DNA"/>
</dbReference>
<dbReference type="Proteomes" id="UP001206595">
    <property type="component" value="Unassembled WGS sequence"/>
</dbReference>
<keyword evidence="3" id="KW-1185">Reference proteome</keyword>
<proteinExistence type="predicted"/>
<evidence type="ECO:0000313" key="3">
    <source>
        <dbReference type="Proteomes" id="UP001206595"/>
    </source>
</evidence>
<keyword evidence="1" id="KW-0472">Membrane</keyword>
<reference evidence="2" key="1">
    <citation type="submission" date="2021-06" db="EMBL/GenBank/DDBJ databases">
        <authorList>
            <consortium name="DOE Joint Genome Institute"/>
            <person name="Mondo S.J."/>
            <person name="Amses K.R."/>
            <person name="Simmons D.R."/>
            <person name="Longcore J.E."/>
            <person name="Seto K."/>
            <person name="Alves G.H."/>
            <person name="Bonds A.E."/>
            <person name="Quandt C.A."/>
            <person name="Davis W.J."/>
            <person name="Chang Y."/>
            <person name="Letcher P.M."/>
            <person name="Powell M.J."/>
            <person name="Kuo A."/>
            <person name="Labutti K."/>
            <person name="Pangilinan J."/>
            <person name="Andreopoulos W."/>
            <person name="Tritt A."/>
            <person name="Riley R."/>
            <person name="Hundley H."/>
            <person name="Johnson J."/>
            <person name="Lipzen A."/>
            <person name="Barry K."/>
            <person name="Berbee M.L."/>
            <person name="Buchler N.E."/>
            <person name="Grigoriev I.V."/>
            <person name="Spatafora J.W."/>
            <person name="Stajich J.E."/>
            <person name="James T.Y."/>
        </authorList>
    </citation>
    <scope>NUCLEOTIDE SEQUENCE</scope>
    <source>
        <strain evidence="2">AG</strain>
    </source>
</reference>
<name>A0AAD5EJV8_UMBRA</name>
<protein>
    <submittedName>
        <fullName evidence="2">Uncharacterized protein</fullName>
    </submittedName>
</protein>
<dbReference type="AlphaFoldDB" id="A0AAD5EJV8"/>
<feature type="transmembrane region" description="Helical" evidence="1">
    <location>
        <begin position="12"/>
        <end position="35"/>
    </location>
</feature>
<keyword evidence="1" id="KW-1133">Transmembrane helix</keyword>
<accession>A0AAD5EJV8</accession>
<reference evidence="2" key="2">
    <citation type="journal article" date="2022" name="Proc. Natl. Acad. Sci. U.S.A.">
        <title>Diploid-dominant life cycles characterize the early evolution of Fungi.</title>
        <authorList>
            <person name="Amses K.R."/>
            <person name="Simmons D.R."/>
            <person name="Longcore J.E."/>
            <person name="Mondo S.J."/>
            <person name="Seto K."/>
            <person name="Jeronimo G.H."/>
            <person name="Bonds A.E."/>
            <person name="Quandt C.A."/>
            <person name="Davis W.J."/>
            <person name="Chang Y."/>
            <person name="Federici B.A."/>
            <person name="Kuo A."/>
            <person name="LaButti K."/>
            <person name="Pangilinan J."/>
            <person name="Andreopoulos W."/>
            <person name="Tritt A."/>
            <person name="Riley R."/>
            <person name="Hundley H."/>
            <person name="Johnson J."/>
            <person name="Lipzen A."/>
            <person name="Barry K."/>
            <person name="Lang B.F."/>
            <person name="Cuomo C.A."/>
            <person name="Buchler N.E."/>
            <person name="Grigoriev I.V."/>
            <person name="Spatafora J.W."/>
            <person name="Stajich J.E."/>
            <person name="James T.Y."/>
        </authorList>
    </citation>
    <scope>NUCLEOTIDE SEQUENCE</scope>
    <source>
        <strain evidence="2">AG</strain>
    </source>
</reference>
<evidence type="ECO:0000313" key="2">
    <source>
        <dbReference type="EMBL" id="KAI8584510.1"/>
    </source>
</evidence>
<comment type="caution">
    <text evidence="2">The sequence shown here is derived from an EMBL/GenBank/DDBJ whole genome shotgun (WGS) entry which is preliminary data.</text>
</comment>
<gene>
    <name evidence="2" type="ORF">K450DRAFT_216696</name>
</gene>
<evidence type="ECO:0000256" key="1">
    <source>
        <dbReference type="SAM" id="Phobius"/>
    </source>
</evidence>